<reference evidence="3" key="3">
    <citation type="submission" date="2015-06" db="UniProtKB">
        <authorList>
            <consortium name="EnsemblProtists"/>
        </authorList>
    </citation>
    <scope>IDENTIFICATION</scope>
</reference>
<feature type="region of interest" description="Disordered" evidence="1">
    <location>
        <begin position="109"/>
        <end position="139"/>
    </location>
</feature>
<evidence type="ECO:0000313" key="4">
    <source>
        <dbReference type="Proteomes" id="UP000011087"/>
    </source>
</evidence>
<reference evidence="2 4" key="1">
    <citation type="journal article" date="2012" name="Nature">
        <title>Algal genomes reveal evolutionary mosaicism and the fate of nucleomorphs.</title>
        <authorList>
            <consortium name="DOE Joint Genome Institute"/>
            <person name="Curtis B.A."/>
            <person name="Tanifuji G."/>
            <person name="Burki F."/>
            <person name="Gruber A."/>
            <person name="Irimia M."/>
            <person name="Maruyama S."/>
            <person name="Arias M.C."/>
            <person name="Ball S.G."/>
            <person name="Gile G.H."/>
            <person name="Hirakawa Y."/>
            <person name="Hopkins J.F."/>
            <person name="Kuo A."/>
            <person name="Rensing S.A."/>
            <person name="Schmutz J."/>
            <person name="Symeonidi A."/>
            <person name="Elias M."/>
            <person name="Eveleigh R.J."/>
            <person name="Herman E.K."/>
            <person name="Klute M.J."/>
            <person name="Nakayama T."/>
            <person name="Obornik M."/>
            <person name="Reyes-Prieto A."/>
            <person name="Armbrust E.V."/>
            <person name="Aves S.J."/>
            <person name="Beiko R.G."/>
            <person name="Coutinho P."/>
            <person name="Dacks J.B."/>
            <person name="Durnford D.G."/>
            <person name="Fast N.M."/>
            <person name="Green B.R."/>
            <person name="Grisdale C.J."/>
            <person name="Hempel F."/>
            <person name="Henrissat B."/>
            <person name="Hoppner M.P."/>
            <person name="Ishida K."/>
            <person name="Kim E."/>
            <person name="Koreny L."/>
            <person name="Kroth P.G."/>
            <person name="Liu Y."/>
            <person name="Malik S.B."/>
            <person name="Maier U.G."/>
            <person name="McRose D."/>
            <person name="Mock T."/>
            <person name="Neilson J.A."/>
            <person name="Onodera N.T."/>
            <person name="Poole A.M."/>
            <person name="Pritham E.J."/>
            <person name="Richards T.A."/>
            <person name="Rocap G."/>
            <person name="Roy S.W."/>
            <person name="Sarai C."/>
            <person name="Schaack S."/>
            <person name="Shirato S."/>
            <person name="Slamovits C.H."/>
            <person name="Spencer D.F."/>
            <person name="Suzuki S."/>
            <person name="Worden A.Z."/>
            <person name="Zauner S."/>
            <person name="Barry K."/>
            <person name="Bell C."/>
            <person name="Bharti A.K."/>
            <person name="Crow J.A."/>
            <person name="Grimwood J."/>
            <person name="Kramer R."/>
            <person name="Lindquist E."/>
            <person name="Lucas S."/>
            <person name="Salamov A."/>
            <person name="McFadden G.I."/>
            <person name="Lane C.E."/>
            <person name="Keeling P.J."/>
            <person name="Gray M.W."/>
            <person name="Grigoriev I.V."/>
            <person name="Archibald J.M."/>
        </authorList>
    </citation>
    <scope>NUCLEOTIDE SEQUENCE</scope>
    <source>
        <strain evidence="2 4">CCMP2712</strain>
    </source>
</reference>
<dbReference type="InterPro" id="IPR013083">
    <property type="entry name" value="Znf_RING/FYVE/PHD"/>
</dbReference>
<name>L1IZR7_GUITC</name>
<protein>
    <recommendedName>
        <fullName evidence="5">RING-type domain-containing protein</fullName>
    </recommendedName>
</protein>
<dbReference type="PaxDb" id="55529-EKX41295"/>
<reference evidence="4" key="2">
    <citation type="submission" date="2012-11" db="EMBL/GenBank/DDBJ databases">
        <authorList>
            <person name="Kuo A."/>
            <person name="Curtis B.A."/>
            <person name="Tanifuji G."/>
            <person name="Burki F."/>
            <person name="Gruber A."/>
            <person name="Irimia M."/>
            <person name="Maruyama S."/>
            <person name="Arias M.C."/>
            <person name="Ball S.G."/>
            <person name="Gile G.H."/>
            <person name="Hirakawa Y."/>
            <person name="Hopkins J.F."/>
            <person name="Rensing S.A."/>
            <person name="Schmutz J."/>
            <person name="Symeonidi A."/>
            <person name="Elias M."/>
            <person name="Eveleigh R.J."/>
            <person name="Herman E.K."/>
            <person name="Klute M.J."/>
            <person name="Nakayama T."/>
            <person name="Obornik M."/>
            <person name="Reyes-Prieto A."/>
            <person name="Armbrust E.V."/>
            <person name="Aves S.J."/>
            <person name="Beiko R.G."/>
            <person name="Coutinho P."/>
            <person name="Dacks J.B."/>
            <person name="Durnford D.G."/>
            <person name="Fast N.M."/>
            <person name="Green B.R."/>
            <person name="Grisdale C."/>
            <person name="Hempe F."/>
            <person name="Henrissat B."/>
            <person name="Hoppner M.P."/>
            <person name="Ishida K.-I."/>
            <person name="Kim E."/>
            <person name="Koreny L."/>
            <person name="Kroth P.G."/>
            <person name="Liu Y."/>
            <person name="Malik S.-B."/>
            <person name="Maier U.G."/>
            <person name="McRose D."/>
            <person name="Mock T."/>
            <person name="Neilson J.A."/>
            <person name="Onodera N.T."/>
            <person name="Poole A.M."/>
            <person name="Pritham E.J."/>
            <person name="Richards T.A."/>
            <person name="Rocap G."/>
            <person name="Roy S.W."/>
            <person name="Sarai C."/>
            <person name="Schaack S."/>
            <person name="Shirato S."/>
            <person name="Slamovits C.H."/>
            <person name="Spencer D.F."/>
            <person name="Suzuki S."/>
            <person name="Worden A.Z."/>
            <person name="Zauner S."/>
            <person name="Barry K."/>
            <person name="Bell C."/>
            <person name="Bharti A.K."/>
            <person name="Crow J.A."/>
            <person name="Grimwood J."/>
            <person name="Kramer R."/>
            <person name="Lindquist E."/>
            <person name="Lucas S."/>
            <person name="Salamov A."/>
            <person name="McFadden G.I."/>
            <person name="Lane C.E."/>
            <person name="Keeling P.J."/>
            <person name="Gray M.W."/>
            <person name="Grigoriev I.V."/>
            <person name="Archibald J.M."/>
        </authorList>
    </citation>
    <scope>NUCLEOTIDE SEQUENCE</scope>
    <source>
        <strain evidence="4">CCMP2712</strain>
    </source>
</reference>
<proteinExistence type="predicted"/>
<dbReference type="KEGG" id="gtt:GUITHDRAFT_112757"/>
<evidence type="ECO:0000313" key="2">
    <source>
        <dbReference type="EMBL" id="EKX41295.1"/>
    </source>
</evidence>
<dbReference type="GeneID" id="17297943"/>
<feature type="region of interest" description="Disordered" evidence="1">
    <location>
        <begin position="58"/>
        <end position="81"/>
    </location>
</feature>
<evidence type="ECO:0008006" key="5">
    <source>
        <dbReference type="Google" id="ProtNLM"/>
    </source>
</evidence>
<evidence type="ECO:0000256" key="1">
    <source>
        <dbReference type="SAM" id="MobiDB-lite"/>
    </source>
</evidence>
<keyword evidence="4" id="KW-1185">Reference proteome</keyword>
<evidence type="ECO:0000313" key="3">
    <source>
        <dbReference type="EnsemblProtists" id="EKX41295"/>
    </source>
</evidence>
<dbReference type="Gene3D" id="3.30.40.10">
    <property type="entry name" value="Zinc/RING finger domain, C3HC4 (zinc finger)"/>
    <property type="match status" value="1"/>
</dbReference>
<organism evidence="2">
    <name type="scientific">Guillardia theta (strain CCMP2712)</name>
    <name type="common">Cryptophyte</name>
    <dbReference type="NCBI Taxonomy" id="905079"/>
    <lineage>
        <taxon>Eukaryota</taxon>
        <taxon>Cryptophyceae</taxon>
        <taxon>Pyrenomonadales</taxon>
        <taxon>Geminigeraceae</taxon>
        <taxon>Guillardia</taxon>
    </lineage>
</organism>
<dbReference type="EnsemblProtists" id="EKX41295">
    <property type="protein sequence ID" value="EKX41295"/>
    <property type="gene ID" value="GUITHDRAFT_112757"/>
</dbReference>
<gene>
    <name evidence="2" type="ORF">GUITHDRAFT_112757</name>
</gene>
<dbReference type="EMBL" id="JH993025">
    <property type="protein sequence ID" value="EKX41295.1"/>
    <property type="molecule type" value="Genomic_DNA"/>
</dbReference>
<dbReference type="RefSeq" id="XP_005828275.1">
    <property type="nucleotide sequence ID" value="XM_005828218.1"/>
</dbReference>
<sequence length="419" mass="46055">MEDREARRARQAAIVAEKRARLEAQIKASTDFIFGGGQQQQANHQLGRFRPPAFPPHRAPAAVHPAVPQRAPAEPRHGAQPTARSFDFVACERCLLPVRGVELEEHRQQSCVPCRSDDDQERVPDDAASKQVSDAQGPQVDAAGVVPTAAVNAEASGGGNVQSWTVRGECVICLEGAGVKEGVEEGVRCSGGAHFVCCDCLDPYVRSQSEENDIFRARGAKIVCPMGAEGCSSSFSHKDLALHVSHDTFERYLRARELAHETRVLEDLRLDDEKRAKDEKSGKLSEDNVLTISIPTRQVHSRPYPHAGLSSRLEVHEMRANVVSALFALKIAPPMRMRTLQGVRGTHARTCFRDVSGSRRHNGLVGLRWSDHAAVTWEGELTGRQMRLLLSRLSSAVKQHVLSLLEPHLADLNIRVSEV</sequence>
<feature type="compositionally biased region" description="Basic and acidic residues" evidence="1">
    <location>
        <begin position="115"/>
        <end position="128"/>
    </location>
</feature>
<dbReference type="HOGENOM" id="CLU_656326_0_0_1"/>
<accession>L1IZR7</accession>
<dbReference type="AlphaFoldDB" id="L1IZR7"/>
<feature type="compositionally biased region" description="Low complexity" evidence="1">
    <location>
        <begin position="59"/>
        <end position="72"/>
    </location>
</feature>
<dbReference type="Proteomes" id="UP000011087">
    <property type="component" value="Unassembled WGS sequence"/>
</dbReference>